<feature type="signal peptide" evidence="2">
    <location>
        <begin position="1"/>
        <end position="17"/>
    </location>
</feature>
<feature type="compositionally biased region" description="Basic and acidic residues" evidence="1">
    <location>
        <begin position="26"/>
        <end position="88"/>
    </location>
</feature>
<proteinExistence type="predicted"/>
<feature type="compositionally biased region" description="Polar residues" evidence="1">
    <location>
        <begin position="94"/>
        <end position="105"/>
    </location>
</feature>
<keyword evidence="3" id="KW-1185">Reference proteome</keyword>
<evidence type="ECO:0000313" key="4">
    <source>
        <dbReference type="WBParaSite" id="scaffold34674_cov300.g21535"/>
    </source>
</evidence>
<feature type="region of interest" description="Disordered" evidence="1">
    <location>
        <begin position="186"/>
        <end position="228"/>
    </location>
</feature>
<protein>
    <submittedName>
        <fullName evidence="4">BED-type domain-containing protein</fullName>
    </submittedName>
</protein>
<evidence type="ECO:0000256" key="1">
    <source>
        <dbReference type="SAM" id="MobiDB-lite"/>
    </source>
</evidence>
<evidence type="ECO:0000256" key="2">
    <source>
        <dbReference type="SAM" id="SignalP"/>
    </source>
</evidence>
<organism evidence="3 4">
    <name type="scientific">Meloidogyne javanica</name>
    <name type="common">Root-knot nematode worm</name>
    <dbReference type="NCBI Taxonomy" id="6303"/>
    <lineage>
        <taxon>Eukaryota</taxon>
        <taxon>Metazoa</taxon>
        <taxon>Ecdysozoa</taxon>
        <taxon>Nematoda</taxon>
        <taxon>Chromadorea</taxon>
        <taxon>Rhabditida</taxon>
        <taxon>Tylenchina</taxon>
        <taxon>Tylenchomorpha</taxon>
        <taxon>Tylenchoidea</taxon>
        <taxon>Meloidogynidae</taxon>
        <taxon>Meloidogyninae</taxon>
        <taxon>Meloidogyne</taxon>
        <taxon>Meloidogyne incognita group</taxon>
    </lineage>
</organism>
<accession>A0A915M9G6</accession>
<reference evidence="4" key="1">
    <citation type="submission" date="2022-11" db="UniProtKB">
        <authorList>
            <consortium name="WormBaseParasite"/>
        </authorList>
    </citation>
    <scope>IDENTIFICATION</scope>
</reference>
<dbReference type="AlphaFoldDB" id="A0A915M9G6"/>
<feature type="chain" id="PRO_5036734499" evidence="2">
    <location>
        <begin position="18"/>
        <end position="228"/>
    </location>
</feature>
<feature type="region of interest" description="Disordered" evidence="1">
    <location>
        <begin position="26"/>
        <end position="133"/>
    </location>
</feature>
<dbReference type="Proteomes" id="UP000887561">
    <property type="component" value="Unplaced"/>
</dbReference>
<name>A0A915M9G6_MELJA</name>
<evidence type="ECO:0000313" key="3">
    <source>
        <dbReference type="Proteomes" id="UP000887561"/>
    </source>
</evidence>
<sequence length="228" mass="25640">MRILITILIIQFSFGFALLIPPKEEERSKIEGLAKEKDAEKPEVTKEEKRESEEKDELIPEEKPEGKDDESDTKNKENPQDKAKRGEDTIASIPGNNVTVNTQPRLKQDFSIVSSKEHETSKDRKRKREDKSKVWNHFNEEDGIATCKECDQACPQAYAVRDSGPILKLKAHLEKHGINIQNELNYDGVPKRGNEEVPNIEEGDGEAPNVEGGDEEVADSDATVSECN</sequence>
<dbReference type="WBParaSite" id="scaffold34674_cov300.g21535">
    <property type="protein sequence ID" value="scaffold34674_cov300.g21535"/>
    <property type="gene ID" value="scaffold34674_cov300.g21535"/>
</dbReference>
<keyword evidence="2" id="KW-0732">Signal</keyword>